<dbReference type="SUPFAM" id="SSF53254">
    <property type="entry name" value="Phosphoglycerate mutase-like"/>
    <property type="match status" value="1"/>
</dbReference>
<dbReference type="AlphaFoldDB" id="A0A124ENF1"/>
<evidence type="ECO:0000256" key="1">
    <source>
        <dbReference type="ARBA" id="ARBA00006717"/>
    </source>
</evidence>
<dbReference type="InterPro" id="IPR001345">
    <property type="entry name" value="PG/BPGM_mutase_AS"/>
</dbReference>
<feature type="site" description="Transition state stabilizer" evidence="5 8">
    <location>
        <position position="187"/>
    </location>
</feature>
<feature type="active site" description="Proton donor/acceptor" evidence="5 6">
    <location>
        <position position="93"/>
    </location>
</feature>
<keyword evidence="3 5" id="KW-0324">Glycolysis</keyword>
<dbReference type="UniPathway" id="UPA00109">
    <property type="reaction ID" value="UER00186"/>
</dbReference>
<feature type="binding site" evidence="5 7">
    <location>
        <begin position="14"/>
        <end position="21"/>
    </location>
    <ligand>
        <name>substrate</name>
    </ligand>
</feature>
<dbReference type="SMART" id="SM00855">
    <property type="entry name" value="PGAM"/>
    <property type="match status" value="1"/>
</dbReference>
<name>A0A124ENF1_9MYCO</name>
<gene>
    <name evidence="5 11" type="primary">gpmA</name>
    <name evidence="11" type="ORF">AU192_09425</name>
</gene>
<evidence type="ECO:0000256" key="5">
    <source>
        <dbReference type="HAMAP-Rule" id="MF_01039"/>
    </source>
</evidence>
<evidence type="ECO:0000256" key="3">
    <source>
        <dbReference type="ARBA" id="ARBA00023152"/>
    </source>
</evidence>
<dbReference type="EC" id="5.4.2.11" evidence="5 9"/>
<evidence type="ECO:0000256" key="4">
    <source>
        <dbReference type="ARBA" id="ARBA00023235"/>
    </source>
</evidence>
<dbReference type="NCBIfam" id="NF010718">
    <property type="entry name" value="PRK14120.1"/>
    <property type="match status" value="1"/>
</dbReference>
<dbReference type="Gene3D" id="3.40.50.1240">
    <property type="entry name" value="Phosphoglycerate mutase-like"/>
    <property type="match status" value="1"/>
</dbReference>
<comment type="similarity">
    <text evidence="1 5">Belongs to the phosphoglycerate mutase family. BPG-dependent PGAM subfamily.</text>
</comment>
<dbReference type="NCBIfam" id="NF010713">
    <property type="entry name" value="PRK14115.1"/>
    <property type="match status" value="1"/>
</dbReference>
<evidence type="ECO:0000313" key="12">
    <source>
        <dbReference type="Proteomes" id="UP000053707"/>
    </source>
</evidence>
<proteinExistence type="inferred from homology"/>
<dbReference type="RefSeq" id="WP_064399697.1">
    <property type="nucleotide sequence ID" value="NZ_LQIR01000067.1"/>
</dbReference>
<comment type="pathway">
    <text evidence="5 9">Carbohydrate degradation; glycolysis; pyruvate from D-glyceraldehyde 3-phosphate: step 3/5.</text>
</comment>
<feature type="binding site" evidence="5 7">
    <location>
        <position position="104"/>
    </location>
    <ligand>
        <name>substrate</name>
    </ligand>
</feature>
<reference evidence="11 12" key="1">
    <citation type="submission" date="2016-01" db="EMBL/GenBank/DDBJ databases">
        <authorList>
            <consortium name="TB Trials Study Group"/>
            <person name="Sutton G."/>
            <person name="Brinkac L."/>
            <person name="Sanka R."/>
            <person name="Adams M."/>
            <person name="Lau E.L."/>
            <person name="Macaden R."/>
            <person name="Grewal H.M.S."/>
        </authorList>
    </citation>
    <scope>NUCLEOTIDE SEQUENCE [LARGE SCALE GENOMIC DNA]</scope>
    <source>
        <strain evidence="11 12">IS-1744</strain>
    </source>
</reference>
<dbReference type="NCBIfam" id="TIGR01258">
    <property type="entry name" value="pgm_1"/>
    <property type="match status" value="1"/>
</dbReference>
<protein>
    <recommendedName>
        <fullName evidence="5 9">2,3-bisphosphoglycerate-dependent phosphoglycerate mutase</fullName>
        <shortName evidence="5">BPG-dependent PGAM</shortName>
        <shortName evidence="5">PGAM</shortName>
        <shortName evidence="5">Phosphoglyceromutase</shortName>
        <shortName evidence="5">dPGM</shortName>
        <ecNumber evidence="5 9">5.4.2.11</ecNumber>
    </recommendedName>
</protein>
<dbReference type="InterPro" id="IPR029033">
    <property type="entry name" value="His_PPase_superfam"/>
</dbReference>
<dbReference type="CDD" id="cd07067">
    <property type="entry name" value="HP_PGM_like"/>
    <property type="match status" value="1"/>
</dbReference>
<feature type="binding site" evidence="5 7">
    <location>
        <begin position="93"/>
        <end position="96"/>
    </location>
    <ligand>
        <name>substrate</name>
    </ligand>
</feature>
<dbReference type="GO" id="GO:0004619">
    <property type="term" value="F:phosphoglycerate mutase activity"/>
    <property type="evidence" value="ECO:0007669"/>
    <property type="project" value="UniProtKB-UniRule"/>
</dbReference>
<feature type="binding site" evidence="5 7">
    <location>
        <begin position="27"/>
        <end position="28"/>
    </location>
    <ligand>
        <name>substrate</name>
    </ligand>
</feature>
<dbReference type="EMBL" id="LQIR01000067">
    <property type="protein sequence ID" value="KUI07692.1"/>
    <property type="molecule type" value="Genomic_DNA"/>
</dbReference>
<feature type="region of interest" description="Disordered" evidence="10">
    <location>
        <begin position="121"/>
        <end position="143"/>
    </location>
</feature>
<dbReference type="FunFam" id="3.40.50.1240:FF:000012">
    <property type="entry name" value="Phosphoglycerate mutase 1"/>
    <property type="match status" value="1"/>
</dbReference>
<comment type="caution">
    <text evidence="11">The sequence shown here is derived from an EMBL/GenBank/DDBJ whole genome shotgun (WGS) entry which is preliminary data.</text>
</comment>
<feature type="binding site" evidence="5 7">
    <location>
        <begin position="120"/>
        <end position="121"/>
    </location>
    <ligand>
        <name>substrate</name>
    </ligand>
</feature>
<keyword evidence="2 5" id="KW-0312">Gluconeogenesis</keyword>
<dbReference type="Proteomes" id="UP000053707">
    <property type="component" value="Unassembled WGS sequence"/>
</dbReference>
<dbReference type="PROSITE" id="PS00175">
    <property type="entry name" value="PG_MUTASE"/>
    <property type="match status" value="1"/>
</dbReference>
<evidence type="ECO:0000256" key="7">
    <source>
        <dbReference type="PIRSR" id="PIRSR613078-2"/>
    </source>
</evidence>
<evidence type="ECO:0000256" key="9">
    <source>
        <dbReference type="RuleBase" id="RU004512"/>
    </source>
</evidence>
<dbReference type="PIRSF" id="PIRSF000709">
    <property type="entry name" value="6PFK_2-Ptase"/>
    <property type="match status" value="1"/>
</dbReference>
<comment type="catalytic activity">
    <reaction evidence="5 9">
        <text>(2R)-2-phosphoglycerate = (2R)-3-phosphoglycerate</text>
        <dbReference type="Rhea" id="RHEA:15901"/>
        <dbReference type="ChEBI" id="CHEBI:58272"/>
        <dbReference type="ChEBI" id="CHEBI:58289"/>
        <dbReference type="EC" id="5.4.2.11"/>
    </reaction>
</comment>
<keyword evidence="12" id="KW-1185">Reference proteome</keyword>
<evidence type="ECO:0000256" key="2">
    <source>
        <dbReference type="ARBA" id="ARBA00022432"/>
    </source>
</evidence>
<evidence type="ECO:0000256" key="8">
    <source>
        <dbReference type="PIRSR" id="PIRSR613078-3"/>
    </source>
</evidence>
<dbReference type="InterPro" id="IPR013078">
    <property type="entry name" value="His_Pase_superF_clade-1"/>
</dbReference>
<dbReference type="GO" id="GO:0006096">
    <property type="term" value="P:glycolytic process"/>
    <property type="evidence" value="ECO:0007669"/>
    <property type="project" value="UniProtKB-UniRule"/>
</dbReference>
<feature type="binding site" evidence="5 7">
    <location>
        <position position="66"/>
    </location>
    <ligand>
        <name>substrate</name>
    </ligand>
</feature>
<feature type="active site" description="Tele-phosphohistidine intermediate" evidence="5 6">
    <location>
        <position position="15"/>
    </location>
</feature>
<dbReference type="HAMAP" id="MF_01039">
    <property type="entry name" value="PGAM_GpmA"/>
    <property type="match status" value="1"/>
</dbReference>
<feature type="binding site" evidence="5 7">
    <location>
        <begin position="188"/>
        <end position="189"/>
    </location>
    <ligand>
        <name>substrate</name>
    </ligand>
</feature>
<evidence type="ECO:0000256" key="6">
    <source>
        <dbReference type="PIRSR" id="PIRSR613078-1"/>
    </source>
</evidence>
<evidence type="ECO:0000256" key="10">
    <source>
        <dbReference type="SAM" id="MobiDB-lite"/>
    </source>
</evidence>
<evidence type="ECO:0000313" key="11">
    <source>
        <dbReference type="EMBL" id="KUI07692.1"/>
    </source>
</evidence>
<keyword evidence="4 5" id="KW-0413">Isomerase</keyword>
<dbReference type="GO" id="GO:0006094">
    <property type="term" value="P:gluconeogenesis"/>
    <property type="evidence" value="ECO:0007669"/>
    <property type="project" value="UniProtKB-UniRule"/>
</dbReference>
<accession>A0A124ENF1</accession>
<sequence length="253" mass="28136">MSDSRGDCTLILLRHGQSDWNEKNLFTGWVDVDLTEKGRAEAVRAGELIKELDRQPDVVYTSLLRRAITTANLALDKADRHWIPVHRDWRLNERHYGALQGLNKAETKERYGDEQFMAWRRSYDTPPPPIEPGSTYSEDGDPRYADLPDGPPRTECLKDVVERFVPYYTSTIEPDLRAGKTVLIAAHGNSLRALVKHLDGMSDEDVVGLNIPTGIPLRYDLDSDLKPRIIGGTYLDPEAAAAGAAAVAAQGAK</sequence>
<comment type="function">
    <text evidence="5 9">Catalyzes the interconversion of 2-phosphoglycerate and 3-phosphoglycerate.</text>
</comment>
<dbReference type="PANTHER" id="PTHR11931">
    <property type="entry name" value="PHOSPHOGLYCERATE MUTASE"/>
    <property type="match status" value="1"/>
</dbReference>
<dbReference type="Pfam" id="PF00300">
    <property type="entry name" value="His_Phos_1"/>
    <property type="match status" value="1"/>
</dbReference>
<organism evidence="11 12">
    <name type="scientific">Mycobacterium lehmannii</name>
    <dbReference type="NCBI Taxonomy" id="2048550"/>
    <lineage>
        <taxon>Bacteria</taxon>
        <taxon>Bacillati</taxon>
        <taxon>Actinomycetota</taxon>
        <taxon>Actinomycetes</taxon>
        <taxon>Mycobacteriales</taxon>
        <taxon>Mycobacteriaceae</taxon>
        <taxon>Mycobacterium</taxon>
    </lineage>
</organism>
<dbReference type="InterPro" id="IPR005952">
    <property type="entry name" value="Phosphogly_mut1"/>
</dbReference>